<gene>
    <name evidence="1" type="ORF">BGZ97_005254</name>
</gene>
<evidence type="ECO:0000313" key="1">
    <source>
        <dbReference type="EMBL" id="KAG0317501.1"/>
    </source>
</evidence>
<dbReference type="AlphaFoldDB" id="A0A9P6USM1"/>
<accession>A0A9P6USM1</accession>
<sequence>MVSTSTIPAPFTKQQRIGIIHLILHRIKNLEQAEMKYIKALQVPFDGPGGCIILNATPAAQIQRCQLFAIRERIYQHMEDLNYEIEHLRLIDGHLAKEISLQVVQAMLQQLDRLHREHRGYNSLGMVARALNKEHADSDREMIHKINRLIGHYQRF</sequence>
<reference evidence="1" key="1">
    <citation type="journal article" date="2020" name="Fungal Divers.">
        <title>Resolving the Mortierellaceae phylogeny through synthesis of multi-gene phylogenetics and phylogenomics.</title>
        <authorList>
            <person name="Vandepol N."/>
            <person name="Liber J."/>
            <person name="Desiro A."/>
            <person name="Na H."/>
            <person name="Kennedy M."/>
            <person name="Barry K."/>
            <person name="Grigoriev I.V."/>
            <person name="Miller A.N."/>
            <person name="O'Donnell K."/>
            <person name="Stajich J.E."/>
            <person name="Bonito G."/>
        </authorList>
    </citation>
    <scope>NUCLEOTIDE SEQUENCE</scope>
    <source>
        <strain evidence="1">NVP60</strain>
    </source>
</reference>
<dbReference type="EMBL" id="JAAAIN010000239">
    <property type="protein sequence ID" value="KAG0317501.1"/>
    <property type="molecule type" value="Genomic_DNA"/>
</dbReference>
<organism evidence="1 2">
    <name type="scientific">Linnemannia gamsii</name>
    <dbReference type="NCBI Taxonomy" id="64522"/>
    <lineage>
        <taxon>Eukaryota</taxon>
        <taxon>Fungi</taxon>
        <taxon>Fungi incertae sedis</taxon>
        <taxon>Mucoromycota</taxon>
        <taxon>Mortierellomycotina</taxon>
        <taxon>Mortierellomycetes</taxon>
        <taxon>Mortierellales</taxon>
        <taxon>Mortierellaceae</taxon>
        <taxon>Linnemannia</taxon>
    </lineage>
</organism>
<protein>
    <submittedName>
        <fullName evidence="1">Uncharacterized protein</fullName>
    </submittedName>
</protein>
<name>A0A9P6USM1_9FUNG</name>
<keyword evidence="2" id="KW-1185">Reference proteome</keyword>
<proteinExistence type="predicted"/>
<dbReference type="Proteomes" id="UP000823405">
    <property type="component" value="Unassembled WGS sequence"/>
</dbReference>
<comment type="caution">
    <text evidence="1">The sequence shown here is derived from an EMBL/GenBank/DDBJ whole genome shotgun (WGS) entry which is preliminary data.</text>
</comment>
<evidence type="ECO:0000313" key="2">
    <source>
        <dbReference type="Proteomes" id="UP000823405"/>
    </source>
</evidence>